<evidence type="ECO:0000313" key="1">
    <source>
        <dbReference type="EMBL" id="OMJ86926.1"/>
    </source>
</evidence>
<keyword evidence="2" id="KW-1185">Reference proteome</keyword>
<reference evidence="1 2" key="1">
    <citation type="submission" date="2016-11" db="EMBL/GenBank/DDBJ databases">
        <title>The macronuclear genome of Stentor coeruleus: a giant cell with tiny introns.</title>
        <authorList>
            <person name="Slabodnick M."/>
            <person name="Ruby J.G."/>
            <person name="Reiff S.B."/>
            <person name="Swart E.C."/>
            <person name="Gosai S."/>
            <person name="Prabakaran S."/>
            <person name="Witkowska E."/>
            <person name="Larue G.E."/>
            <person name="Fisher S."/>
            <person name="Freeman R.M."/>
            <person name="Gunawardena J."/>
            <person name="Chu W."/>
            <person name="Stover N.A."/>
            <person name="Gregory B.D."/>
            <person name="Nowacki M."/>
            <person name="Derisi J."/>
            <person name="Roy S.W."/>
            <person name="Marshall W.F."/>
            <person name="Sood P."/>
        </authorList>
    </citation>
    <scope>NUCLEOTIDE SEQUENCE [LARGE SCALE GENOMIC DNA]</scope>
    <source>
        <strain evidence="1">WM001</strain>
    </source>
</reference>
<sequence>MTQDHPRPFSWEYHISIFPSNEEENSENNIKAQNPLEVKDTLDSERKKISIDENFLNAEYCIRAKYFYKVNRKKIQAKEDLKTLKEKIEKTKKIFPERRSRVSTSAVIDTNSVVVQHKKNKSCVICCNVF</sequence>
<gene>
    <name evidence="1" type="ORF">SteCoe_11481</name>
</gene>
<dbReference type="EMBL" id="MPUH01000191">
    <property type="protein sequence ID" value="OMJ86926.1"/>
    <property type="molecule type" value="Genomic_DNA"/>
</dbReference>
<accession>A0A1R2CD65</accession>
<proteinExistence type="predicted"/>
<dbReference type="AlphaFoldDB" id="A0A1R2CD65"/>
<comment type="caution">
    <text evidence="1">The sequence shown here is derived from an EMBL/GenBank/DDBJ whole genome shotgun (WGS) entry which is preliminary data.</text>
</comment>
<dbReference type="Proteomes" id="UP000187209">
    <property type="component" value="Unassembled WGS sequence"/>
</dbReference>
<name>A0A1R2CD65_9CILI</name>
<protein>
    <submittedName>
        <fullName evidence="1">Uncharacterized protein</fullName>
    </submittedName>
</protein>
<organism evidence="1 2">
    <name type="scientific">Stentor coeruleus</name>
    <dbReference type="NCBI Taxonomy" id="5963"/>
    <lineage>
        <taxon>Eukaryota</taxon>
        <taxon>Sar</taxon>
        <taxon>Alveolata</taxon>
        <taxon>Ciliophora</taxon>
        <taxon>Postciliodesmatophora</taxon>
        <taxon>Heterotrichea</taxon>
        <taxon>Heterotrichida</taxon>
        <taxon>Stentoridae</taxon>
        <taxon>Stentor</taxon>
    </lineage>
</organism>
<evidence type="ECO:0000313" key="2">
    <source>
        <dbReference type="Proteomes" id="UP000187209"/>
    </source>
</evidence>